<dbReference type="InterPro" id="IPR003607">
    <property type="entry name" value="HD/PDEase_dom"/>
</dbReference>
<accession>A0A0D3IKW4</accession>
<dbReference type="CDD" id="cd00077">
    <property type="entry name" value="HDc"/>
    <property type="match status" value="1"/>
</dbReference>
<evidence type="ECO:0000256" key="1">
    <source>
        <dbReference type="SAM" id="MobiDB-lite"/>
    </source>
</evidence>
<dbReference type="GO" id="GO:0005634">
    <property type="term" value="C:nucleus"/>
    <property type="evidence" value="ECO:0007669"/>
    <property type="project" value="TreeGrafter"/>
</dbReference>
<dbReference type="InterPro" id="IPR050135">
    <property type="entry name" value="dGTPase-like"/>
</dbReference>
<keyword evidence="4" id="KW-1185">Reference proteome</keyword>
<dbReference type="GO" id="GO:0008832">
    <property type="term" value="F:dGTPase activity"/>
    <property type="evidence" value="ECO:0007669"/>
    <property type="project" value="TreeGrafter"/>
</dbReference>
<dbReference type="HOGENOM" id="CLU_026821_1_2_1"/>
<dbReference type="PaxDb" id="2903-EOD11899"/>
<dbReference type="OMA" id="IMQAFRT"/>
<dbReference type="PROSITE" id="PS51831">
    <property type="entry name" value="HD"/>
    <property type="match status" value="1"/>
</dbReference>
<dbReference type="Pfam" id="PF01966">
    <property type="entry name" value="HD"/>
    <property type="match status" value="1"/>
</dbReference>
<evidence type="ECO:0000259" key="2">
    <source>
        <dbReference type="PROSITE" id="PS51831"/>
    </source>
</evidence>
<dbReference type="SMART" id="SM00471">
    <property type="entry name" value="HDc"/>
    <property type="match status" value="1"/>
</dbReference>
<name>A0A0D3IKW4_EMIH1</name>
<dbReference type="KEGG" id="ehx:EMIHUDRAFT_452340"/>
<sequence length="530" mass="59327">MSSGSAPPRTPPGASGRVREPTPETTARKAAKLGGGGSSWPPAADEWELDERQHERPRKHVHDCVHREITLEPLLDAVTRTKAFQRLGSLRQLGSTHRVWPNATHTRKAHSLGVAYLAEKLCRNIAQRPMPHGVQPPDERDILLVKLAALCHDLGHGPFSHTFDNFVVPAAARRARDEGDAGLAKVLEKHKHEQLSVRLLRKVFAQPPLAAREDRLTEAELVFVEELILGGDLKGGVDARKGRGWDKRYLYDIVCNADSGLDMDKLDYLRRDPATVGMSGLVVPLLENAEVRLATFGGEARARPVICYPDKMSPSLFEVFRKRAELHCQLYTHKHVVAWDLLHRDFLLAADALGPVVGSLRLAETDAFLKMTDESVMARFEVNDNYKCVGDQIFSRKLTREELAMGKAEQERLVRRLEDGVRAAVGARGLRSDRASLEVETRHVHHGQRGRSPLDSLRFFGKGSARDEHAQPLPQRQRHDCLVPASFEDKGVRVFWKGPPEDCEDVREAVLAWERQEAQGRESDGTFESQ</sequence>
<reference evidence="3" key="2">
    <citation type="submission" date="2024-10" db="UniProtKB">
        <authorList>
            <consortium name="EnsemblProtists"/>
        </authorList>
    </citation>
    <scope>IDENTIFICATION</scope>
</reference>
<dbReference type="Gene3D" id="1.10.3210.10">
    <property type="entry name" value="Hypothetical protein af1432"/>
    <property type="match status" value="1"/>
</dbReference>
<dbReference type="Gene3D" id="3.30.70.2760">
    <property type="match status" value="1"/>
</dbReference>
<dbReference type="PANTHER" id="PTHR11373:SF4">
    <property type="entry name" value="DEOXYNUCLEOSIDE TRIPHOSPHATE TRIPHOSPHOHYDROLASE SAMHD1"/>
    <property type="match status" value="1"/>
</dbReference>
<dbReference type="GO" id="GO:0006203">
    <property type="term" value="P:dGTP catabolic process"/>
    <property type="evidence" value="ECO:0007669"/>
    <property type="project" value="TreeGrafter"/>
</dbReference>
<evidence type="ECO:0000313" key="4">
    <source>
        <dbReference type="Proteomes" id="UP000013827"/>
    </source>
</evidence>
<dbReference type="eggNOG" id="KOG2681">
    <property type="taxonomic scope" value="Eukaryota"/>
</dbReference>
<protein>
    <recommendedName>
        <fullName evidence="2">HD domain-containing protein</fullName>
    </recommendedName>
</protein>
<evidence type="ECO:0000313" key="3">
    <source>
        <dbReference type="EnsemblProtists" id="EOD11899"/>
    </source>
</evidence>
<dbReference type="InterPro" id="IPR006674">
    <property type="entry name" value="HD_domain"/>
</dbReference>
<proteinExistence type="predicted"/>
<dbReference type="GeneID" id="17258062"/>
<dbReference type="RefSeq" id="XP_005764328.1">
    <property type="nucleotide sequence ID" value="XM_005764271.1"/>
</dbReference>
<dbReference type="SUPFAM" id="SSF109604">
    <property type="entry name" value="HD-domain/PDEase-like"/>
    <property type="match status" value="1"/>
</dbReference>
<dbReference type="PANTHER" id="PTHR11373">
    <property type="entry name" value="DEOXYNUCLEOSIDE TRIPHOSPHATE TRIPHOSPHOHYDROLASE"/>
    <property type="match status" value="1"/>
</dbReference>
<organism evidence="3 4">
    <name type="scientific">Emiliania huxleyi (strain CCMP1516)</name>
    <dbReference type="NCBI Taxonomy" id="280463"/>
    <lineage>
        <taxon>Eukaryota</taxon>
        <taxon>Haptista</taxon>
        <taxon>Haptophyta</taxon>
        <taxon>Prymnesiophyceae</taxon>
        <taxon>Isochrysidales</taxon>
        <taxon>Noelaerhabdaceae</taxon>
        <taxon>Emiliania</taxon>
    </lineage>
</organism>
<dbReference type="AlphaFoldDB" id="A0A0D3IKW4"/>
<dbReference type="Proteomes" id="UP000013827">
    <property type="component" value="Unassembled WGS sequence"/>
</dbReference>
<dbReference type="EnsemblProtists" id="EOD11899">
    <property type="protein sequence ID" value="EOD11899"/>
    <property type="gene ID" value="EMIHUDRAFT_452340"/>
</dbReference>
<feature type="region of interest" description="Disordered" evidence="1">
    <location>
        <begin position="1"/>
        <end position="60"/>
    </location>
</feature>
<feature type="domain" description="HD" evidence="2">
    <location>
        <begin position="107"/>
        <end position="269"/>
    </location>
</feature>
<reference evidence="4" key="1">
    <citation type="journal article" date="2013" name="Nature">
        <title>Pan genome of the phytoplankton Emiliania underpins its global distribution.</title>
        <authorList>
            <person name="Read B.A."/>
            <person name="Kegel J."/>
            <person name="Klute M.J."/>
            <person name="Kuo A."/>
            <person name="Lefebvre S.C."/>
            <person name="Maumus F."/>
            <person name="Mayer C."/>
            <person name="Miller J."/>
            <person name="Monier A."/>
            <person name="Salamov A."/>
            <person name="Young J."/>
            <person name="Aguilar M."/>
            <person name="Claverie J.M."/>
            <person name="Frickenhaus S."/>
            <person name="Gonzalez K."/>
            <person name="Herman E.K."/>
            <person name="Lin Y.C."/>
            <person name="Napier J."/>
            <person name="Ogata H."/>
            <person name="Sarno A.F."/>
            <person name="Shmutz J."/>
            <person name="Schroeder D."/>
            <person name="de Vargas C."/>
            <person name="Verret F."/>
            <person name="von Dassow P."/>
            <person name="Valentin K."/>
            <person name="Van de Peer Y."/>
            <person name="Wheeler G."/>
            <person name="Dacks J.B."/>
            <person name="Delwiche C.F."/>
            <person name="Dyhrman S.T."/>
            <person name="Glockner G."/>
            <person name="John U."/>
            <person name="Richards T."/>
            <person name="Worden A.Z."/>
            <person name="Zhang X."/>
            <person name="Grigoriev I.V."/>
            <person name="Allen A.E."/>
            <person name="Bidle K."/>
            <person name="Borodovsky M."/>
            <person name="Bowler C."/>
            <person name="Brownlee C."/>
            <person name="Cock J.M."/>
            <person name="Elias M."/>
            <person name="Gladyshev V.N."/>
            <person name="Groth M."/>
            <person name="Guda C."/>
            <person name="Hadaegh A."/>
            <person name="Iglesias-Rodriguez M.D."/>
            <person name="Jenkins J."/>
            <person name="Jones B.M."/>
            <person name="Lawson T."/>
            <person name="Leese F."/>
            <person name="Lindquist E."/>
            <person name="Lobanov A."/>
            <person name="Lomsadze A."/>
            <person name="Malik S.B."/>
            <person name="Marsh M.E."/>
            <person name="Mackinder L."/>
            <person name="Mock T."/>
            <person name="Mueller-Roeber B."/>
            <person name="Pagarete A."/>
            <person name="Parker M."/>
            <person name="Probert I."/>
            <person name="Quesneville H."/>
            <person name="Raines C."/>
            <person name="Rensing S.A."/>
            <person name="Riano-Pachon D.M."/>
            <person name="Richier S."/>
            <person name="Rokitta S."/>
            <person name="Shiraiwa Y."/>
            <person name="Soanes D.M."/>
            <person name="van der Giezen M."/>
            <person name="Wahlund T.M."/>
            <person name="Williams B."/>
            <person name="Wilson W."/>
            <person name="Wolfe G."/>
            <person name="Wurch L.L."/>
        </authorList>
    </citation>
    <scope>NUCLEOTIDE SEQUENCE</scope>
</reference>